<protein>
    <submittedName>
        <fullName evidence="2">Uncharacterized protein</fullName>
    </submittedName>
</protein>
<organism evidence="2 3">
    <name type="scientific">Araneus ventricosus</name>
    <name type="common">Orbweaver spider</name>
    <name type="synonym">Epeira ventricosa</name>
    <dbReference type="NCBI Taxonomy" id="182803"/>
    <lineage>
        <taxon>Eukaryota</taxon>
        <taxon>Metazoa</taxon>
        <taxon>Ecdysozoa</taxon>
        <taxon>Arthropoda</taxon>
        <taxon>Chelicerata</taxon>
        <taxon>Arachnida</taxon>
        <taxon>Araneae</taxon>
        <taxon>Araneomorphae</taxon>
        <taxon>Entelegynae</taxon>
        <taxon>Araneoidea</taxon>
        <taxon>Araneidae</taxon>
        <taxon>Araneus</taxon>
    </lineage>
</organism>
<dbReference type="OrthoDB" id="7764752at2759"/>
<comment type="caution">
    <text evidence="2">The sequence shown here is derived from an EMBL/GenBank/DDBJ whole genome shotgun (WGS) entry which is preliminary data.</text>
</comment>
<evidence type="ECO:0000256" key="1">
    <source>
        <dbReference type="SAM" id="MobiDB-lite"/>
    </source>
</evidence>
<sequence length="100" mass="11184">MNQQNLEFAANMKCSVVQRISERRNASLADLNFWQKVRCVCAAAVTVDLSRLPNEDETLSNSSHSEEESSETLYKPVGVTSTKLSRILLKNLSFPLPLRG</sequence>
<evidence type="ECO:0000313" key="3">
    <source>
        <dbReference type="Proteomes" id="UP000499080"/>
    </source>
</evidence>
<gene>
    <name evidence="2" type="ORF">AVEN_209379_1</name>
</gene>
<dbReference type="Proteomes" id="UP000499080">
    <property type="component" value="Unassembled WGS sequence"/>
</dbReference>
<reference evidence="2 3" key="1">
    <citation type="journal article" date="2019" name="Sci. Rep.">
        <title>Orb-weaving spider Araneus ventricosus genome elucidates the spidroin gene catalogue.</title>
        <authorList>
            <person name="Kono N."/>
            <person name="Nakamura H."/>
            <person name="Ohtoshi R."/>
            <person name="Moran D.A.P."/>
            <person name="Shinohara A."/>
            <person name="Yoshida Y."/>
            <person name="Fujiwara M."/>
            <person name="Mori M."/>
            <person name="Tomita M."/>
            <person name="Arakawa K."/>
        </authorList>
    </citation>
    <scope>NUCLEOTIDE SEQUENCE [LARGE SCALE GENOMIC DNA]</scope>
</reference>
<keyword evidence="3" id="KW-1185">Reference proteome</keyword>
<evidence type="ECO:0000313" key="2">
    <source>
        <dbReference type="EMBL" id="GBN59544.1"/>
    </source>
</evidence>
<name>A0A4Y2Q7X7_ARAVE</name>
<dbReference type="AlphaFoldDB" id="A0A4Y2Q7X7"/>
<dbReference type="EMBL" id="BGPR01013174">
    <property type="protein sequence ID" value="GBN59544.1"/>
    <property type="molecule type" value="Genomic_DNA"/>
</dbReference>
<proteinExistence type="predicted"/>
<feature type="region of interest" description="Disordered" evidence="1">
    <location>
        <begin position="54"/>
        <end position="74"/>
    </location>
</feature>
<accession>A0A4Y2Q7X7</accession>